<dbReference type="RefSeq" id="XP_052127100.1">
    <property type="nucleotide sequence ID" value="XM_052271140.1"/>
</dbReference>
<evidence type="ECO:0000313" key="2">
    <source>
        <dbReference type="Proteomes" id="UP000504606"/>
    </source>
</evidence>
<feature type="compositionally biased region" description="Basic and acidic residues" evidence="1">
    <location>
        <begin position="115"/>
        <end position="133"/>
    </location>
</feature>
<dbReference type="GeneID" id="127750199"/>
<evidence type="ECO:0000313" key="3">
    <source>
        <dbReference type="RefSeq" id="XP_052127100.1"/>
    </source>
</evidence>
<sequence>MSRASKIMELLPPPPDFPNIRRSVMSRENLALLSPMSNPVCSNEKVRATTKSYIKGITKKEKTWKFLRSKGCKSGQPIQQVKNTTKTDSSKNIPKKNKPNEMKTTSVQAPKSTSHQKENKPKNTKCRVSEFWK</sequence>
<dbReference type="AlphaFoldDB" id="A0A9C6X0W5"/>
<feature type="compositionally biased region" description="Polar residues" evidence="1">
    <location>
        <begin position="102"/>
        <end position="113"/>
    </location>
</feature>
<gene>
    <name evidence="3" type="primary">LOC127750199</name>
</gene>
<reference evidence="3" key="1">
    <citation type="submission" date="2025-08" db="UniProtKB">
        <authorList>
            <consortium name="RefSeq"/>
        </authorList>
    </citation>
    <scope>IDENTIFICATION</scope>
    <source>
        <tissue evidence="3">Whole organism</tissue>
    </source>
</reference>
<proteinExistence type="predicted"/>
<feature type="compositionally biased region" description="Polar residues" evidence="1">
    <location>
        <begin position="76"/>
        <end position="87"/>
    </location>
</feature>
<organism evidence="2 3">
    <name type="scientific">Frankliniella occidentalis</name>
    <name type="common">Western flower thrips</name>
    <name type="synonym">Euthrips occidentalis</name>
    <dbReference type="NCBI Taxonomy" id="133901"/>
    <lineage>
        <taxon>Eukaryota</taxon>
        <taxon>Metazoa</taxon>
        <taxon>Ecdysozoa</taxon>
        <taxon>Arthropoda</taxon>
        <taxon>Hexapoda</taxon>
        <taxon>Insecta</taxon>
        <taxon>Pterygota</taxon>
        <taxon>Neoptera</taxon>
        <taxon>Paraneoptera</taxon>
        <taxon>Thysanoptera</taxon>
        <taxon>Terebrantia</taxon>
        <taxon>Thripoidea</taxon>
        <taxon>Thripidae</taxon>
        <taxon>Frankliniella</taxon>
    </lineage>
</organism>
<name>A0A9C6X0W5_FRAOC</name>
<keyword evidence="2" id="KW-1185">Reference proteome</keyword>
<dbReference type="Proteomes" id="UP000504606">
    <property type="component" value="Unplaced"/>
</dbReference>
<protein>
    <submittedName>
        <fullName evidence="3">Uncharacterized protein LOC127750199</fullName>
    </submittedName>
</protein>
<accession>A0A9C6X0W5</accession>
<dbReference type="KEGG" id="foc:127750199"/>
<feature type="region of interest" description="Disordered" evidence="1">
    <location>
        <begin position="68"/>
        <end position="133"/>
    </location>
</feature>
<evidence type="ECO:0000256" key="1">
    <source>
        <dbReference type="SAM" id="MobiDB-lite"/>
    </source>
</evidence>